<name>A0AAE1LJ37_9NEOP</name>
<comment type="caution">
    <text evidence="1">The sequence shown here is derived from an EMBL/GenBank/DDBJ whole genome shotgun (WGS) entry which is preliminary data.</text>
</comment>
<accession>A0AAE1LJ37</accession>
<dbReference type="InterPro" id="IPR036514">
    <property type="entry name" value="SGNH_hydro_sf"/>
</dbReference>
<protein>
    <submittedName>
        <fullName evidence="1">Arylesterase</fullName>
    </submittedName>
</protein>
<dbReference type="EMBL" id="JAHWGI010001065">
    <property type="protein sequence ID" value="KAK3922101.1"/>
    <property type="molecule type" value="Genomic_DNA"/>
</dbReference>
<dbReference type="Proteomes" id="UP001219518">
    <property type="component" value="Unassembled WGS sequence"/>
</dbReference>
<evidence type="ECO:0000313" key="1">
    <source>
        <dbReference type="EMBL" id="KAK3922101.1"/>
    </source>
</evidence>
<proteinExistence type="predicted"/>
<dbReference type="SUPFAM" id="SSF52266">
    <property type="entry name" value="SGNH hydrolase"/>
    <property type="match status" value="1"/>
</dbReference>
<organism evidence="1 2">
    <name type="scientific">Frankliniella fusca</name>
    <dbReference type="NCBI Taxonomy" id="407009"/>
    <lineage>
        <taxon>Eukaryota</taxon>
        <taxon>Metazoa</taxon>
        <taxon>Ecdysozoa</taxon>
        <taxon>Arthropoda</taxon>
        <taxon>Hexapoda</taxon>
        <taxon>Insecta</taxon>
        <taxon>Pterygota</taxon>
        <taxon>Neoptera</taxon>
        <taxon>Paraneoptera</taxon>
        <taxon>Thysanoptera</taxon>
        <taxon>Terebrantia</taxon>
        <taxon>Thripoidea</taxon>
        <taxon>Thripidae</taxon>
        <taxon>Frankliniella</taxon>
    </lineage>
</organism>
<keyword evidence="2" id="KW-1185">Reference proteome</keyword>
<reference evidence="1" key="2">
    <citation type="journal article" date="2023" name="BMC Genomics">
        <title>Pest status, molecular evolution, and epigenetic factors derived from the genome assembly of Frankliniella fusca, a thysanopteran phytovirus vector.</title>
        <authorList>
            <person name="Catto M.A."/>
            <person name="Labadie P.E."/>
            <person name="Jacobson A.L."/>
            <person name="Kennedy G.G."/>
            <person name="Srinivasan R."/>
            <person name="Hunt B.G."/>
        </authorList>
    </citation>
    <scope>NUCLEOTIDE SEQUENCE</scope>
    <source>
        <strain evidence="1">PL_HMW_Pooled</strain>
    </source>
</reference>
<evidence type="ECO:0000313" key="2">
    <source>
        <dbReference type="Proteomes" id="UP001219518"/>
    </source>
</evidence>
<gene>
    <name evidence="1" type="ORF">KUF71_011277</name>
</gene>
<reference evidence="1" key="1">
    <citation type="submission" date="2021-07" db="EMBL/GenBank/DDBJ databases">
        <authorList>
            <person name="Catto M.A."/>
            <person name="Jacobson A."/>
            <person name="Kennedy G."/>
            <person name="Labadie P."/>
            <person name="Hunt B.G."/>
            <person name="Srinivasan R."/>
        </authorList>
    </citation>
    <scope>NUCLEOTIDE SEQUENCE</scope>
    <source>
        <strain evidence="1">PL_HMW_Pooled</strain>
        <tissue evidence="1">Head</tissue>
    </source>
</reference>
<sequence length="118" mass="12998">MSEGSSQALPTLLGDSILRRLLKRNSSLFSELSWQTAISGQTSAQLHEVIVRLRASLRGRRVVILIGANDCVKGIPASRTRTNIHKCILLLKRLKCSISICEILPIPKLGKLASRINK</sequence>
<dbReference type="AlphaFoldDB" id="A0AAE1LJ37"/>
<dbReference type="Gene3D" id="3.40.50.1110">
    <property type="entry name" value="SGNH hydrolase"/>
    <property type="match status" value="1"/>
</dbReference>